<evidence type="ECO:0000313" key="3">
    <source>
        <dbReference type="Proteomes" id="UP000823485"/>
    </source>
</evidence>
<dbReference type="Proteomes" id="UP000823485">
    <property type="component" value="Unassembled WGS sequence"/>
</dbReference>
<organism evidence="2 3">
    <name type="scientific">Siminovitchia thermophila</name>
    <dbReference type="NCBI Taxonomy" id="1245522"/>
    <lineage>
        <taxon>Bacteria</taxon>
        <taxon>Bacillati</taxon>
        <taxon>Bacillota</taxon>
        <taxon>Bacilli</taxon>
        <taxon>Bacillales</taxon>
        <taxon>Bacillaceae</taxon>
        <taxon>Siminovitchia</taxon>
    </lineage>
</organism>
<dbReference type="RefSeq" id="WP_077113951.1">
    <property type="nucleotide sequence ID" value="NZ_JAFBFH010000004.1"/>
</dbReference>
<keyword evidence="1" id="KW-0472">Membrane</keyword>
<keyword evidence="1" id="KW-0812">Transmembrane</keyword>
<keyword evidence="1" id="KW-1133">Transmembrane helix</keyword>
<feature type="transmembrane region" description="Helical" evidence="1">
    <location>
        <begin position="12"/>
        <end position="31"/>
    </location>
</feature>
<name>A0ABS2R2F1_9BACI</name>
<reference evidence="2 3" key="1">
    <citation type="submission" date="2021-01" db="EMBL/GenBank/DDBJ databases">
        <title>Genomic Encyclopedia of Type Strains, Phase IV (KMG-IV): sequencing the most valuable type-strain genomes for metagenomic binning, comparative biology and taxonomic classification.</title>
        <authorList>
            <person name="Goeker M."/>
        </authorList>
    </citation>
    <scope>NUCLEOTIDE SEQUENCE [LARGE SCALE GENOMIC DNA]</scope>
    <source>
        <strain evidence="2 3">DSM 105453</strain>
    </source>
</reference>
<feature type="transmembrane region" description="Helical" evidence="1">
    <location>
        <begin position="71"/>
        <end position="90"/>
    </location>
</feature>
<proteinExistence type="predicted"/>
<comment type="caution">
    <text evidence="2">The sequence shown here is derived from an EMBL/GenBank/DDBJ whole genome shotgun (WGS) entry which is preliminary data.</text>
</comment>
<evidence type="ECO:0000313" key="2">
    <source>
        <dbReference type="EMBL" id="MBM7713827.1"/>
    </source>
</evidence>
<gene>
    <name evidence="2" type="ORF">JOC94_000797</name>
</gene>
<sequence>MNEHFKKFSGWALLLLALGLFLWQGGFLYLHAKFQVEYSDGRLFYMINIFSIICLGLALLLFVTATRKWRVAGGLIMVIVILTNGLLLVADARKTNNIVSLSPNLKHVLSMKEDKKTGETTYYRTYYYLLARPKESFPYPTAGDFKVKWIANDVAAVTYKAADQTIHQYIGTYGDRGSGGSYYYVGPSIHGRWSGENAEVISNQEGITVRQNGEMDTFNWDQVVQFGTLAVVLVNNGEAAWTISLNENFVVQSDSSVPPIGDISLYKATMEKNEPVKLTYKGSE</sequence>
<keyword evidence="3" id="KW-1185">Reference proteome</keyword>
<dbReference type="EMBL" id="JAFBFH010000004">
    <property type="protein sequence ID" value="MBM7713827.1"/>
    <property type="molecule type" value="Genomic_DNA"/>
</dbReference>
<protein>
    <submittedName>
        <fullName evidence="2">Uncharacterized protein</fullName>
    </submittedName>
</protein>
<evidence type="ECO:0000256" key="1">
    <source>
        <dbReference type="SAM" id="Phobius"/>
    </source>
</evidence>
<accession>A0ABS2R2F1</accession>
<feature type="transmembrane region" description="Helical" evidence="1">
    <location>
        <begin position="43"/>
        <end position="64"/>
    </location>
</feature>